<name>A0AAU8Q081_CORPS</name>
<keyword evidence="2" id="KW-0812">Transmembrane</keyword>
<dbReference type="RefSeq" id="WP_041480116.1">
    <property type="nucleotide sequence ID" value="NC_017945.3"/>
</dbReference>
<accession>A0AAU8Q081</accession>
<dbReference type="Pfam" id="PF19877">
    <property type="entry name" value="DUF6350"/>
    <property type="match status" value="1"/>
</dbReference>
<feature type="compositionally biased region" description="Acidic residues" evidence="1">
    <location>
        <begin position="557"/>
        <end position="572"/>
    </location>
</feature>
<dbReference type="AlphaFoldDB" id="A0AAU8Q081"/>
<sequence>MLRGTVNGMSKKTSPNAGPSRRPRSRPVSIGNRGDERGGQVSRGTQRKVPDGAPEAVPERTTFIARLRSLLPTVLISNAIVLIAIIIFSLIVLIATSAPMAAMPATVAETWLALNLAPVSGRGISLALLPMLPAIGVVALVSRRVYKTLKDRISLHDLLILLCGTLGVPALITVMACAMLWDASSVFDVASPNVFVAVGVVVLLHACAFMIGMGTRLWRALARRYGVPSWVVDSVLLAVRAVGYLLLAAFIVFLISLAVHYRAFAESLQGYSSAGVAGVMLISLIYLPNAVVASLAVIVGSSLELGQGSVSLFAATLVPTPPVPVFAALPTSMVPAVLVVLILPVVAVSLALRKRVSDFLSAAVITVAAGLGTLLLSFFAGGSLGVYGYVGPLMWLTPLMVMLVIGVVSVAVVALTRYREGRNGTKLLGGEHSVADPAFVPPVAATSIPGQKNEVEDAEEGEESDAEPDGELLETENDQEEDSPETESDEPYEITANGLDSAEILEEAEIRDAAIDLNESQENLPESGEITAGNDQDNDQGAESAGLQGYNKPEASGEPEDGESTETEDAPEKEEKGEA</sequence>
<reference evidence="3 4" key="1">
    <citation type="journal article" date="2013" name="J. Biotechnol.">
        <title>Genome sequence of Corynebacterium pseudotuberculosis biovar equi strain 258 and prediction of antigenic targets to improve biotechnological vaccine production.</title>
        <authorList>
            <person name="Soares S.C."/>
            <person name="Trost E."/>
            <person name="Ramos R.T."/>
            <person name="Carneiro A.R."/>
            <person name="Santos A.R."/>
            <person name="Pinto A.C."/>
            <person name="Barbosa E."/>
            <person name="Aburjaile F."/>
            <person name="Ali A."/>
            <person name="Diniz C.A."/>
            <person name="Hassan S.S."/>
            <person name="Fiaux K."/>
            <person name="Guimaraes L.C."/>
            <person name="Bakhtiar S.M."/>
            <person name="Pereira U."/>
            <person name="Almeida S.S."/>
            <person name="Abreu V.A."/>
            <person name="Rocha F.S."/>
            <person name="Dorella F.A."/>
            <person name="Miyoshi A."/>
            <person name="Silva A."/>
            <person name="Azevedo V."/>
            <person name="Tauch A."/>
        </authorList>
    </citation>
    <scope>NUCLEOTIDE SEQUENCE [LARGE SCALE GENOMIC DNA]</scope>
    <source>
        <strain evidence="3 4">258</strain>
    </source>
</reference>
<evidence type="ECO:0000313" key="4">
    <source>
        <dbReference type="Proteomes" id="UP000006465"/>
    </source>
</evidence>
<proteinExistence type="predicted"/>
<feature type="transmembrane region" description="Helical" evidence="2">
    <location>
        <begin position="124"/>
        <end position="146"/>
    </location>
</feature>
<feature type="transmembrane region" description="Helical" evidence="2">
    <location>
        <begin position="310"/>
        <end position="327"/>
    </location>
</feature>
<feature type="transmembrane region" description="Helical" evidence="2">
    <location>
        <begin position="359"/>
        <end position="381"/>
    </location>
</feature>
<evidence type="ECO:0000256" key="1">
    <source>
        <dbReference type="SAM" id="MobiDB-lite"/>
    </source>
</evidence>
<organism evidence="3 4">
    <name type="scientific">Corynebacterium pseudotuberculosis 258</name>
    <dbReference type="NCBI Taxonomy" id="1168865"/>
    <lineage>
        <taxon>Bacteria</taxon>
        <taxon>Bacillati</taxon>
        <taxon>Actinomycetota</taxon>
        <taxon>Actinomycetes</taxon>
        <taxon>Mycobacteriales</taxon>
        <taxon>Corynebacteriaceae</taxon>
        <taxon>Corynebacterium</taxon>
    </lineage>
</organism>
<keyword evidence="2" id="KW-1133">Transmembrane helix</keyword>
<feature type="region of interest" description="Disordered" evidence="1">
    <location>
        <begin position="443"/>
        <end position="579"/>
    </location>
</feature>
<dbReference type="Proteomes" id="UP000006465">
    <property type="component" value="Chromosome"/>
</dbReference>
<dbReference type="KEGG" id="coe:CP258_03380"/>
<feature type="compositionally biased region" description="Acidic residues" evidence="1">
    <location>
        <begin position="456"/>
        <end position="492"/>
    </location>
</feature>
<feature type="transmembrane region" description="Helical" evidence="2">
    <location>
        <begin position="193"/>
        <end position="214"/>
    </location>
</feature>
<feature type="transmembrane region" description="Helical" evidence="2">
    <location>
        <begin position="235"/>
        <end position="259"/>
    </location>
</feature>
<feature type="transmembrane region" description="Helical" evidence="2">
    <location>
        <begin position="271"/>
        <end position="298"/>
    </location>
</feature>
<keyword evidence="2" id="KW-0472">Membrane</keyword>
<protein>
    <submittedName>
        <fullName evidence="3">Uncharacterized protein</fullName>
    </submittedName>
</protein>
<feature type="transmembrane region" description="Helical" evidence="2">
    <location>
        <begin position="393"/>
        <end position="416"/>
    </location>
</feature>
<evidence type="ECO:0000256" key="2">
    <source>
        <dbReference type="SAM" id="Phobius"/>
    </source>
</evidence>
<evidence type="ECO:0000313" key="3">
    <source>
        <dbReference type="EMBL" id="AFK16288.3"/>
    </source>
</evidence>
<feature type="transmembrane region" description="Helical" evidence="2">
    <location>
        <begin position="333"/>
        <end position="352"/>
    </location>
</feature>
<dbReference type="EMBL" id="CP003540">
    <property type="protein sequence ID" value="AFK16288.3"/>
    <property type="molecule type" value="Genomic_DNA"/>
</dbReference>
<feature type="transmembrane region" description="Helical" evidence="2">
    <location>
        <begin position="70"/>
        <end position="95"/>
    </location>
</feature>
<feature type="transmembrane region" description="Helical" evidence="2">
    <location>
        <begin position="158"/>
        <end position="181"/>
    </location>
</feature>
<gene>
    <name evidence="3" type="ORF">CP258_03380</name>
</gene>
<dbReference type="InterPro" id="IPR045931">
    <property type="entry name" value="DUF6350"/>
</dbReference>
<feature type="region of interest" description="Disordered" evidence="1">
    <location>
        <begin position="1"/>
        <end position="55"/>
    </location>
</feature>